<protein>
    <submittedName>
        <fullName evidence="1">Uncharacterized protein</fullName>
    </submittedName>
</protein>
<dbReference type="STRING" id="592028.GCWU000321_01573"/>
<organism evidence="1 2">
    <name type="scientific">Dialister invisus DSM 15470</name>
    <dbReference type="NCBI Taxonomy" id="592028"/>
    <lineage>
        <taxon>Bacteria</taxon>
        <taxon>Bacillati</taxon>
        <taxon>Bacillota</taxon>
        <taxon>Negativicutes</taxon>
        <taxon>Veillonellales</taxon>
        <taxon>Veillonellaceae</taxon>
        <taxon>Dialister</taxon>
    </lineage>
</organism>
<comment type="caution">
    <text evidence="1">The sequence shown here is derived from an EMBL/GenBank/DDBJ whole genome shotgun (WGS) entry which is preliminary data.</text>
</comment>
<gene>
    <name evidence="1" type="ORF">GCWU000321_01573</name>
</gene>
<reference evidence="1" key="1">
    <citation type="submission" date="2009-09" db="EMBL/GenBank/DDBJ databases">
        <authorList>
            <person name="Weinstock G."/>
            <person name="Sodergren E."/>
            <person name="Clifton S."/>
            <person name="Fulton L."/>
            <person name="Fulton B."/>
            <person name="Courtney L."/>
            <person name="Fronick C."/>
            <person name="Harrison M."/>
            <person name="Strong C."/>
            <person name="Farmer C."/>
            <person name="Delahaunty K."/>
            <person name="Markovic C."/>
            <person name="Hall O."/>
            <person name="Minx P."/>
            <person name="Tomlinson C."/>
            <person name="Mitreva M."/>
            <person name="Nelson J."/>
            <person name="Hou S."/>
            <person name="Wollam A."/>
            <person name="Pepin K.H."/>
            <person name="Johnson M."/>
            <person name="Bhonagiri V."/>
            <person name="Nash W.E."/>
            <person name="Warren W."/>
            <person name="Chinwalla A."/>
            <person name="Mardis E.R."/>
            <person name="Wilson R.K."/>
        </authorList>
    </citation>
    <scope>NUCLEOTIDE SEQUENCE [LARGE SCALE GENOMIC DNA]</scope>
    <source>
        <strain evidence="1">DSM 15470</strain>
    </source>
</reference>
<accession>C9LPU3</accession>
<evidence type="ECO:0000313" key="2">
    <source>
        <dbReference type="Proteomes" id="UP000004736"/>
    </source>
</evidence>
<proteinExistence type="predicted"/>
<dbReference type="AlphaFoldDB" id="C9LPU3"/>
<dbReference type="Proteomes" id="UP000004736">
    <property type="component" value="Unassembled WGS sequence"/>
</dbReference>
<sequence>MDAFFHFLKGRRGSAIMEFKYERERRICCRDEGSRKKIKAISCELSAAS</sequence>
<dbReference type="HOGENOM" id="CLU_3134978_0_0_9"/>
<evidence type="ECO:0000313" key="1">
    <source>
        <dbReference type="EMBL" id="EEW97579.1"/>
    </source>
</evidence>
<dbReference type="EMBL" id="ACIM02000001">
    <property type="protein sequence ID" value="EEW97579.1"/>
    <property type="molecule type" value="Genomic_DNA"/>
</dbReference>
<name>C9LPU3_9FIRM</name>
<keyword evidence="2" id="KW-1185">Reference proteome</keyword>